<dbReference type="Proteomes" id="UP000323594">
    <property type="component" value="Chromosome"/>
</dbReference>
<accession>A0A0B7GVR9</accession>
<reference evidence="3 5" key="3">
    <citation type="submission" date="2019-08" db="EMBL/GenBank/DDBJ databases">
        <authorList>
            <person name="Kuhnert P."/>
        </authorList>
    </citation>
    <scope>NUCLEOTIDE SEQUENCE [LARGE SCALE GENOMIC DNA]</scope>
    <source>
        <strain evidence="3 5">B36.5</strain>
    </source>
</reference>
<feature type="domain" description="VOC" evidence="1">
    <location>
        <begin position="2"/>
        <end position="120"/>
    </location>
</feature>
<dbReference type="PROSITE" id="PS51819">
    <property type="entry name" value="VOC"/>
    <property type="match status" value="1"/>
</dbReference>
<dbReference type="Proteomes" id="UP000042527">
    <property type="component" value="Unassembled WGS sequence"/>
</dbReference>
<dbReference type="GeneID" id="57752414"/>
<dbReference type="InterPro" id="IPR037523">
    <property type="entry name" value="VOC_core"/>
</dbReference>
<reference evidence="2" key="1">
    <citation type="submission" date="2015-01" db="EMBL/GenBank/DDBJ databases">
        <authorList>
            <person name="Xiang T."/>
            <person name="Song Y."/>
            <person name="Huang L."/>
            <person name="Wang B."/>
            <person name="Wu P."/>
        </authorList>
    </citation>
    <scope>NUCLEOTIDE SEQUENCE [LARGE SCALE GENOMIC DNA]</scope>
    <source>
        <strain evidence="2">V1</strain>
    </source>
</reference>
<dbReference type="EMBL" id="CDNC01000002">
    <property type="protein sequence ID" value="CEM60771.1"/>
    <property type="molecule type" value="Genomic_DNA"/>
</dbReference>
<sequence length="120" mass="13534">MKMKSVVIRTKDMDKSLGFYEKILHFTFVSMISPQPGKRIAFLTEPESGTQIELLHNEAANLVKGGRISLTFIVDQIAETEKYLVSNNVRIISPPRTIRGGKKILTAVDPNDIELDFIEE</sequence>
<name>A0A0B7GVR9_TREPH</name>
<dbReference type="AlphaFoldDB" id="A0A0B7GVR9"/>
<evidence type="ECO:0000313" key="3">
    <source>
        <dbReference type="EMBL" id="QEJ97462.1"/>
    </source>
</evidence>
<keyword evidence="4" id="KW-1185">Reference proteome</keyword>
<dbReference type="InterPro" id="IPR004360">
    <property type="entry name" value="Glyas_Fos-R_dOase_dom"/>
</dbReference>
<dbReference type="SUPFAM" id="SSF54593">
    <property type="entry name" value="Glyoxalase/Bleomycin resistance protein/Dihydroxybiphenyl dioxygenase"/>
    <property type="match status" value="1"/>
</dbReference>
<evidence type="ECO:0000259" key="1">
    <source>
        <dbReference type="PROSITE" id="PS51819"/>
    </source>
</evidence>
<dbReference type="OrthoDB" id="192739at2"/>
<evidence type="ECO:0000313" key="5">
    <source>
        <dbReference type="Proteomes" id="UP000323594"/>
    </source>
</evidence>
<dbReference type="Pfam" id="PF00903">
    <property type="entry name" value="Glyoxalase"/>
    <property type="match status" value="1"/>
</dbReference>
<evidence type="ECO:0000313" key="4">
    <source>
        <dbReference type="Proteomes" id="UP000042527"/>
    </source>
</evidence>
<dbReference type="InterPro" id="IPR029068">
    <property type="entry name" value="Glyas_Bleomycin-R_OHBP_Dase"/>
</dbReference>
<dbReference type="CDD" id="cd06587">
    <property type="entry name" value="VOC"/>
    <property type="match status" value="1"/>
</dbReference>
<proteinExistence type="predicted"/>
<protein>
    <submittedName>
        <fullName evidence="2">Glyoxalase family protein</fullName>
    </submittedName>
    <submittedName>
        <fullName evidence="3">VOC family protein</fullName>
    </submittedName>
</protein>
<dbReference type="EMBL" id="CP042817">
    <property type="protein sequence ID" value="QEJ97462.1"/>
    <property type="molecule type" value="Genomic_DNA"/>
</dbReference>
<gene>
    <name evidence="3" type="ORF">FUT82_05250</name>
    <name evidence="2" type="ORF">TPHV1_100091</name>
</gene>
<evidence type="ECO:0000313" key="2">
    <source>
        <dbReference type="EMBL" id="CEM60771.1"/>
    </source>
</evidence>
<dbReference type="Gene3D" id="3.10.180.10">
    <property type="entry name" value="2,3-Dihydroxybiphenyl 1,2-Dioxygenase, domain 1"/>
    <property type="match status" value="1"/>
</dbReference>
<organism evidence="2 4">
    <name type="scientific">Treponema phagedenis</name>
    <dbReference type="NCBI Taxonomy" id="162"/>
    <lineage>
        <taxon>Bacteria</taxon>
        <taxon>Pseudomonadati</taxon>
        <taxon>Spirochaetota</taxon>
        <taxon>Spirochaetia</taxon>
        <taxon>Spirochaetales</taxon>
        <taxon>Treponemataceae</taxon>
        <taxon>Treponema</taxon>
    </lineage>
</organism>
<reference evidence="4" key="2">
    <citation type="submission" date="2015-01" db="EMBL/GenBank/DDBJ databases">
        <authorList>
            <person name="Manzoor Shahid"/>
            <person name="Zubair Saima"/>
        </authorList>
    </citation>
    <scope>NUCLEOTIDE SEQUENCE [LARGE SCALE GENOMIC DNA]</scope>
    <source>
        <strain evidence="4">V1</strain>
    </source>
</reference>
<dbReference type="RefSeq" id="WP_002700009.1">
    <property type="nucleotide sequence ID" value="NZ_CDNC01000002.1"/>
</dbReference>